<feature type="region of interest" description="Disordered" evidence="1">
    <location>
        <begin position="147"/>
        <end position="190"/>
    </location>
</feature>
<organism evidence="4 5">
    <name type="scientific">Brachybacterium alimentarium</name>
    <dbReference type="NCBI Taxonomy" id="47845"/>
    <lineage>
        <taxon>Bacteria</taxon>
        <taxon>Bacillati</taxon>
        <taxon>Actinomycetota</taxon>
        <taxon>Actinomycetes</taxon>
        <taxon>Micrococcales</taxon>
        <taxon>Dermabacteraceae</taxon>
        <taxon>Brachybacterium</taxon>
    </lineage>
</organism>
<keyword evidence="5" id="KW-1185">Reference proteome</keyword>
<comment type="caution">
    <text evidence="4">The sequence shown here is derived from an EMBL/GenBank/DDBJ whole genome shotgun (WGS) entry which is preliminary data.</text>
</comment>
<dbReference type="Proteomes" id="UP000218598">
    <property type="component" value="Unassembled WGS sequence"/>
</dbReference>
<feature type="domain" description="Glycosyl hydrolase family 92" evidence="2">
    <location>
        <begin position="510"/>
        <end position="1004"/>
    </location>
</feature>
<feature type="domain" description="Glycosyl hydrolase family 92 N-terminal" evidence="3">
    <location>
        <begin position="273"/>
        <end position="498"/>
    </location>
</feature>
<dbReference type="Gene3D" id="1.20.1610.10">
    <property type="entry name" value="alpha-1,2-mannosidases domains"/>
    <property type="match status" value="1"/>
</dbReference>
<dbReference type="RefSeq" id="WP_096196996.1">
    <property type="nucleotide sequence ID" value="NZ_BAAAIQ010000022.1"/>
</dbReference>
<evidence type="ECO:0000259" key="3">
    <source>
        <dbReference type="Pfam" id="PF17678"/>
    </source>
</evidence>
<evidence type="ECO:0000313" key="4">
    <source>
        <dbReference type="EMBL" id="PCC39524.1"/>
    </source>
</evidence>
<evidence type="ECO:0000259" key="2">
    <source>
        <dbReference type="Pfam" id="PF07971"/>
    </source>
</evidence>
<name>A0A2A3YJP4_9MICO</name>
<dbReference type="Gene3D" id="2.70.98.10">
    <property type="match status" value="1"/>
</dbReference>
<dbReference type="EMBL" id="NRGR01000014">
    <property type="protein sequence ID" value="PCC39524.1"/>
    <property type="molecule type" value="Genomic_DNA"/>
</dbReference>
<dbReference type="InterPro" id="IPR008928">
    <property type="entry name" value="6-hairpin_glycosidase_sf"/>
</dbReference>
<dbReference type="GO" id="GO:0005829">
    <property type="term" value="C:cytosol"/>
    <property type="evidence" value="ECO:0007669"/>
    <property type="project" value="TreeGrafter"/>
</dbReference>
<protein>
    <submittedName>
        <fullName evidence="4">Alpha-mannosidase</fullName>
    </submittedName>
</protein>
<reference evidence="4 5" key="1">
    <citation type="journal article" date="2017" name="Elife">
        <title>Extensive horizontal gene transfer in cheese-associated bacteria.</title>
        <authorList>
            <person name="Bonham K.S."/>
            <person name="Wolfe B.E."/>
            <person name="Dutton R.J."/>
        </authorList>
    </citation>
    <scope>NUCLEOTIDE SEQUENCE [LARGE SCALE GENOMIC DNA]</scope>
    <source>
        <strain evidence="4 5">341_9</strain>
    </source>
</reference>
<dbReference type="InterPro" id="IPR050883">
    <property type="entry name" value="PNGase"/>
</dbReference>
<dbReference type="PANTHER" id="PTHR12143">
    <property type="entry name" value="PEPTIDE N-GLYCANASE PNGASE -RELATED"/>
    <property type="match status" value="1"/>
</dbReference>
<dbReference type="GO" id="GO:0000224">
    <property type="term" value="F:peptide-N4-(N-acetyl-beta-glucosaminyl)asparagine amidase activity"/>
    <property type="evidence" value="ECO:0007669"/>
    <property type="project" value="TreeGrafter"/>
</dbReference>
<evidence type="ECO:0000313" key="5">
    <source>
        <dbReference type="Proteomes" id="UP000218598"/>
    </source>
</evidence>
<dbReference type="AlphaFoldDB" id="A0A2A3YJP4"/>
<dbReference type="GO" id="GO:0030246">
    <property type="term" value="F:carbohydrate binding"/>
    <property type="evidence" value="ECO:0007669"/>
    <property type="project" value="InterPro"/>
</dbReference>
<feature type="region of interest" description="Disordered" evidence="1">
    <location>
        <begin position="222"/>
        <end position="242"/>
    </location>
</feature>
<feature type="region of interest" description="Disordered" evidence="1">
    <location>
        <begin position="569"/>
        <end position="592"/>
    </location>
</feature>
<gene>
    <name evidence="4" type="ORF">CIK66_08265</name>
</gene>
<dbReference type="InterPro" id="IPR014718">
    <property type="entry name" value="GH-type_carb-bd"/>
</dbReference>
<dbReference type="Pfam" id="PF17678">
    <property type="entry name" value="Glyco_hydro_92N"/>
    <property type="match status" value="1"/>
</dbReference>
<dbReference type="Gene3D" id="1.20.1050.60">
    <property type="entry name" value="alpha-1,2-mannosidase"/>
    <property type="match status" value="1"/>
</dbReference>
<feature type="region of interest" description="Disordered" evidence="1">
    <location>
        <begin position="1021"/>
        <end position="1069"/>
    </location>
</feature>
<dbReference type="Pfam" id="PF07971">
    <property type="entry name" value="Glyco_hydro_92"/>
    <property type="match status" value="1"/>
</dbReference>
<feature type="compositionally biased region" description="Polar residues" evidence="1">
    <location>
        <begin position="1058"/>
        <end position="1067"/>
    </location>
</feature>
<dbReference type="InterPro" id="IPR012939">
    <property type="entry name" value="Glyco_hydro_92"/>
</dbReference>
<dbReference type="GO" id="GO:0005975">
    <property type="term" value="P:carbohydrate metabolic process"/>
    <property type="evidence" value="ECO:0007669"/>
    <property type="project" value="InterPro"/>
</dbReference>
<dbReference type="SUPFAM" id="SSF48208">
    <property type="entry name" value="Six-hairpin glycosidases"/>
    <property type="match status" value="1"/>
</dbReference>
<dbReference type="NCBIfam" id="TIGR01180">
    <property type="entry name" value="aman2_put"/>
    <property type="match status" value="1"/>
</dbReference>
<proteinExistence type="predicted"/>
<accession>A0A2A3YJP4</accession>
<sequence>MIVTADPGPVGSPTSKDSAGFLATSALRYTVGAGEAAELPLPELADAPSPVGRTIAAGDVLRFFLFPELDAGQTWGATHVSLDLVLTDGSRLSEFEPRDQYGTTATARGLGEGKILYADQWNDVQVPLDAAVGRTIAEVLLVADVPAGSDADAPDSSDPDAEEQSAEEGPTVHHYPGLEDPLPDDASGDAGHLTLATQVNLAAHEDLEEDIDVEELDAGAHEAETAAATAADNEADVEEQNGPTEPVEFVGWVDGPYLGPLPADPSREDPVAWVDTRRGTYASGDFSRGNNLPLTAVPNGFAFFTPVTDARTRRWLYEYHRRNGEDNRPRLQGMAISHQPSPWMGDRNQFVLMPLQGESPDATPAARALGFDHAEETARPDLYEVALDGGTSLRLAPTDHGAICEIDFTADAGTPHLLLEGVDENNRIDAAGAVFDGRLRAWVDSGLTEGYARADGATRMFVLAEVDPAPLSVAGAQGDSTGSVLTFAEGTERVTVRLVTSFIGLDQGQRTFAQEVERRSFSQVREAAHGAWTERLRVIEPGTATAPQLRTLYGNLYRLNLYPNSQWENAGTATRPEPVHASPVRPTKGRATDTRTNAQVLPGAIHVNNGFWDTYRTAWPAYALLYPELAAELADGFVQQYREGGWIARWSSPGYADCMTGTSSDIAFADLAVKGVALPDPLGAYESGLRNATVAPEQTEVGRRGNERAVFTGYVDTDTSESVSWTLEAHINDFGLAAQAELLADATEDEQHAAQLREEAAYLRARSANYLLLFDHGVGFFQGRRADGAFAQSPEEFDPRVWGGDFTETDGWNFAFHVPHDGEGLASLYGGREFLRAKLDEFFATPERADLQGTYGHVIHEMDEARAVRMGQFGVSNQPSHHIPFLYHHAGAPQSASQVVREVHRRLFVGEQIGQGYPGDEDNGEMSAWWLLTALGLYPLQLGTGRYHLVAPLFDHVHVKPLGGEPFTVVAETRGDGDDDCITGYTRDGAEHRGAWIDHEDLRGRLHARLGSRADAEATAWGVVPPSATPTGHYPHPLRDLFRTDPSNPLQDDDSRTEQTWPGSSATIDLPELGEPLAARFLTLTSSAEEGGDPIAWRLEGSQDGETWELLDERSTQSFRWRRQTRPFQIPAPRGFTHHRLVITTAQGPLRLAEIELLA</sequence>
<dbReference type="PANTHER" id="PTHR12143:SF43">
    <property type="entry name" value="PUTATIVE-RELATED"/>
    <property type="match status" value="1"/>
</dbReference>
<dbReference type="Gene3D" id="3.30.2080.10">
    <property type="entry name" value="GH92 mannosidase domain"/>
    <property type="match status" value="1"/>
</dbReference>
<dbReference type="InterPro" id="IPR041371">
    <property type="entry name" value="GH92_N"/>
</dbReference>
<evidence type="ECO:0000256" key="1">
    <source>
        <dbReference type="SAM" id="MobiDB-lite"/>
    </source>
</evidence>
<dbReference type="GO" id="GO:0006516">
    <property type="term" value="P:glycoprotein catabolic process"/>
    <property type="evidence" value="ECO:0007669"/>
    <property type="project" value="TreeGrafter"/>
</dbReference>
<dbReference type="InterPro" id="IPR005887">
    <property type="entry name" value="GH92_a_mannosidase_put"/>
</dbReference>
<feature type="compositionally biased region" description="Acidic residues" evidence="1">
    <location>
        <begin position="152"/>
        <end position="166"/>
    </location>
</feature>